<keyword evidence="1" id="KW-1133">Transmembrane helix</keyword>
<dbReference type="InParanoid" id="A0A1Y2EGX1"/>
<organism evidence="2 3">
    <name type="scientific">Pseudomassariella vexata</name>
    <dbReference type="NCBI Taxonomy" id="1141098"/>
    <lineage>
        <taxon>Eukaryota</taxon>
        <taxon>Fungi</taxon>
        <taxon>Dikarya</taxon>
        <taxon>Ascomycota</taxon>
        <taxon>Pezizomycotina</taxon>
        <taxon>Sordariomycetes</taxon>
        <taxon>Xylariomycetidae</taxon>
        <taxon>Amphisphaeriales</taxon>
        <taxon>Pseudomassariaceae</taxon>
        <taxon>Pseudomassariella</taxon>
    </lineage>
</organism>
<feature type="transmembrane region" description="Helical" evidence="1">
    <location>
        <begin position="56"/>
        <end position="82"/>
    </location>
</feature>
<accession>A0A1Y2EGX1</accession>
<evidence type="ECO:0000313" key="2">
    <source>
        <dbReference type="EMBL" id="ORY70506.1"/>
    </source>
</evidence>
<feature type="transmembrane region" description="Helical" evidence="1">
    <location>
        <begin position="21"/>
        <end position="44"/>
    </location>
</feature>
<dbReference type="RefSeq" id="XP_040720456.1">
    <property type="nucleotide sequence ID" value="XM_040859506.1"/>
</dbReference>
<dbReference type="Proteomes" id="UP000193689">
    <property type="component" value="Unassembled WGS sequence"/>
</dbReference>
<dbReference type="EMBL" id="MCFJ01000002">
    <property type="protein sequence ID" value="ORY70506.1"/>
    <property type="molecule type" value="Genomic_DNA"/>
</dbReference>
<keyword evidence="1" id="KW-0472">Membrane</keyword>
<keyword evidence="3" id="KW-1185">Reference proteome</keyword>
<dbReference type="GeneID" id="63775718"/>
<evidence type="ECO:0000256" key="1">
    <source>
        <dbReference type="SAM" id="Phobius"/>
    </source>
</evidence>
<gene>
    <name evidence="2" type="ORF">BCR38DRAFT_422285</name>
</gene>
<dbReference type="AlphaFoldDB" id="A0A1Y2EGX1"/>
<sequence>MSPPGITPSNRHAHSKARIMCCHAANLPILEVLTGPIVLLMVPLKLRLVKSLLLCQIFIVITVAAIPIIIPFVLHINVVLVLREHDFTQLQFPLFKIHNRRLIVRILEDCIRGKIPTNQVARLARNEQHAHAPLSAESHQTPDQLLV</sequence>
<protein>
    <submittedName>
        <fullName evidence="2">Uncharacterized protein</fullName>
    </submittedName>
</protein>
<comment type="caution">
    <text evidence="2">The sequence shown here is derived from an EMBL/GenBank/DDBJ whole genome shotgun (WGS) entry which is preliminary data.</text>
</comment>
<proteinExistence type="predicted"/>
<keyword evidence="1" id="KW-0812">Transmembrane</keyword>
<evidence type="ECO:0000313" key="3">
    <source>
        <dbReference type="Proteomes" id="UP000193689"/>
    </source>
</evidence>
<reference evidence="2 3" key="1">
    <citation type="submission" date="2016-07" db="EMBL/GenBank/DDBJ databases">
        <title>Pervasive Adenine N6-methylation of Active Genes in Fungi.</title>
        <authorList>
            <consortium name="DOE Joint Genome Institute"/>
            <person name="Mondo S.J."/>
            <person name="Dannebaum R.O."/>
            <person name="Kuo R.C."/>
            <person name="Labutti K."/>
            <person name="Haridas S."/>
            <person name="Kuo A."/>
            <person name="Salamov A."/>
            <person name="Ahrendt S.R."/>
            <person name="Lipzen A."/>
            <person name="Sullivan W."/>
            <person name="Andreopoulos W.B."/>
            <person name="Clum A."/>
            <person name="Lindquist E."/>
            <person name="Daum C."/>
            <person name="Ramamoorthy G.K."/>
            <person name="Gryganskyi A."/>
            <person name="Culley D."/>
            <person name="Magnuson J.K."/>
            <person name="James T.Y."/>
            <person name="O'Malley M.A."/>
            <person name="Stajich J.E."/>
            <person name="Spatafora J.W."/>
            <person name="Visel A."/>
            <person name="Grigoriev I.V."/>
        </authorList>
    </citation>
    <scope>NUCLEOTIDE SEQUENCE [LARGE SCALE GENOMIC DNA]</scope>
    <source>
        <strain evidence="2 3">CBS 129021</strain>
    </source>
</reference>
<name>A0A1Y2EGX1_9PEZI</name>